<dbReference type="AlphaFoldDB" id="A0A4Z2G290"/>
<feature type="region of interest" description="Disordered" evidence="1">
    <location>
        <begin position="1"/>
        <end position="21"/>
    </location>
</feature>
<feature type="region of interest" description="Disordered" evidence="1">
    <location>
        <begin position="71"/>
        <end position="95"/>
    </location>
</feature>
<evidence type="ECO:0000256" key="1">
    <source>
        <dbReference type="SAM" id="MobiDB-lite"/>
    </source>
</evidence>
<gene>
    <name evidence="2" type="ORF">EYF80_042119</name>
</gene>
<comment type="caution">
    <text evidence="2">The sequence shown here is derived from an EMBL/GenBank/DDBJ whole genome shotgun (WGS) entry which is preliminary data.</text>
</comment>
<keyword evidence="3" id="KW-1185">Reference proteome</keyword>
<proteinExistence type="predicted"/>
<evidence type="ECO:0000313" key="2">
    <source>
        <dbReference type="EMBL" id="TNN47676.1"/>
    </source>
</evidence>
<accession>A0A4Z2G290</accession>
<evidence type="ECO:0000313" key="3">
    <source>
        <dbReference type="Proteomes" id="UP000314294"/>
    </source>
</evidence>
<reference evidence="2 3" key="1">
    <citation type="submission" date="2019-03" db="EMBL/GenBank/DDBJ databases">
        <title>First draft genome of Liparis tanakae, snailfish: a comprehensive survey of snailfish specific genes.</title>
        <authorList>
            <person name="Kim W."/>
            <person name="Song I."/>
            <person name="Jeong J.-H."/>
            <person name="Kim D."/>
            <person name="Kim S."/>
            <person name="Ryu S."/>
            <person name="Song J.Y."/>
            <person name="Lee S.K."/>
        </authorList>
    </citation>
    <scope>NUCLEOTIDE SEQUENCE [LARGE SCALE GENOMIC DNA]</scope>
    <source>
        <tissue evidence="2">Muscle</tissue>
    </source>
</reference>
<organism evidence="2 3">
    <name type="scientific">Liparis tanakae</name>
    <name type="common">Tanaka's snailfish</name>
    <dbReference type="NCBI Taxonomy" id="230148"/>
    <lineage>
        <taxon>Eukaryota</taxon>
        <taxon>Metazoa</taxon>
        <taxon>Chordata</taxon>
        <taxon>Craniata</taxon>
        <taxon>Vertebrata</taxon>
        <taxon>Euteleostomi</taxon>
        <taxon>Actinopterygii</taxon>
        <taxon>Neopterygii</taxon>
        <taxon>Teleostei</taxon>
        <taxon>Neoteleostei</taxon>
        <taxon>Acanthomorphata</taxon>
        <taxon>Eupercaria</taxon>
        <taxon>Perciformes</taxon>
        <taxon>Cottioidei</taxon>
        <taxon>Cottales</taxon>
        <taxon>Liparidae</taxon>
        <taxon>Liparis</taxon>
    </lineage>
</organism>
<dbReference type="EMBL" id="SRLO01000729">
    <property type="protein sequence ID" value="TNN47676.1"/>
    <property type="molecule type" value="Genomic_DNA"/>
</dbReference>
<sequence length="95" mass="10816">MLPCEQAQYSTTPQMAPRKTPSADMAMMVMRMGSRVFSMLPGPPSSLVSSEYHISQLQKLDRSSPLTWYGTPACGRRTRPSRHRRPSWPLTIHRI</sequence>
<name>A0A4Z2G290_9TELE</name>
<dbReference type="OrthoDB" id="10489085at2759"/>
<feature type="compositionally biased region" description="Basic residues" evidence="1">
    <location>
        <begin position="76"/>
        <end position="86"/>
    </location>
</feature>
<protein>
    <submittedName>
        <fullName evidence="2">Uncharacterized protein</fullName>
    </submittedName>
</protein>
<dbReference type="Proteomes" id="UP000314294">
    <property type="component" value="Unassembled WGS sequence"/>
</dbReference>